<dbReference type="GO" id="GO:0005829">
    <property type="term" value="C:cytosol"/>
    <property type="evidence" value="ECO:0007669"/>
    <property type="project" value="TreeGrafter"/>
</dbReference>
<evidence type="ECO:0000256" key="2">
    <source>
        <dbReference type="ARBA" id="ARBA00023004"/>
    </source>
</evidence>
<dbReference type="Pfam" id="PF00210">
    <property type="entry name" value="Ferritin"/>
    <property type="match status" value="1"/>
</dbReference>
<dbReference type="InterPro" id="IPR012347">
    <property type="entry name" value="Ferritin-like"/>
</dbReference>
<evidence type="ECO:0000313" key="5">
    <source>
        <dbReference type="EMBL" id="MBC8571172.1"/>
    </source>
</evidence>
<protein>
    <recommendedName>
        <fullName evidence="4">Ferritin/DPS domain-containing protein</fullName>
    </recommendedName>
</protein>
<keyword evidence="2" id="KW-0408">Iron</keyword>
<reference evidence="5" key="1">
    <citation type="submission" date="2020-08" db="EMBL/GenBank/DDBJ databases">
        <title>Genome public.</title>
        <authorList>
            <person name="Liu C."/>
            <person name="Sun Q."/>
        </authorList>
    </citation>
    <scope>NUCLEOTIDE SEQUENCE</scope>
    <source>
        <strain evidence="5">NSJ-54</strain>
    </source>
</reference>
<feature type="domain" description="Ferritin/DPS" evidence="4">
    <location>
        <begin position="50"/>
        <end position="180"/>
    </location>
</feature>
<comment type="caution">
    <text evidence="5">The sequence shown here is derived from an EMBL/GenBank/DDBJ whole genome shotgun (WGS) entry which is preliminary data.</text>
</comment>
<dbReference type="RefSeq" id="WP_262398263.1">
    <property type="nucleotide sequence ID" value="NZ_JACRTC010000007.1"/>
</dbReference>
<dbReference type="GO" id="GO:0020037">
    <property type="term" value="F:heme binding"/>
    <property type="evidence" value="ECO:0007669"/>
    <property type="project" value="TreeGrafter"/>
</dbReference>
<dbReference type="EMBL" id="JACRTC010000007">
    <property type="protein sequence ID" value="MBC8571172.1"/>
    <property type="molecule type" value="Genomic_DNA"/>
</dbReference>
<dbReference type="GO" id="GO:0008199">
    <property type="term" value="F:ferric iron binding"/>
    <property type="evidence" value="ECO:0007669"/>
    <property type="project" value="InterPro"/>
</dbReference>
<evidence type="ECO:0000256" key="3">
    <source>
        <dbReference type="SAM" id="MobiDB-lite"/>
    </source>
</evidence>
<dbReference type="GO" id="GO:0006879">
    <property type="term" value="P:intracellular iron ion homeostasis"/>
    <property type="evidence" value="ECO:0007669"/>
    <property type="project" value="UniProtKB-KW"/>
</dbReference>
<gene>
    <name evidence="5" type="ORF">H8709_10085</name>
</gene>
<evidence type="ECO:0000259" key="4">
    <source>
        <dbReference type="Pfam" id="PF00210"/>
    </source>
</evidence>
<dbReference type="PANTHER" id="PTHR30295:SF0">
    <property type="entry name" value="BACTERIOFERRITIN"/>
    <property type="match status" value="1"/>
</dbReference>
<dbReference type="SUPFAM" id="SSF47240">
    <property type="entry name" value="Ferritin-like"/>
    <property type="match status" value="1"/>
</dbReference>
<accession>A0A926ICF7</accession>
<keyword evidence="1" id="KW-0409">Iron storage</keyword>
<dbReference type="GO" id="GO:0004322">
    <property type="term" value="F:ferroxidase activity"/>
    <property type="evidence" value="ECO:0007669"/>
    <property type="project" value="TreeGrafter"/>
</dbReference>
<feature type="region of interest" description="Disordered" evidence="3">
    <location>
        <begin position="1"/>
        <end position="30"/>
    </location>
</feature>
<sequence length="183" mass="21026">MDEKNQKNMPVEAPRPVEPVSAPEPYPPIRVEKPNRRYAQMLSVDMASAKSEMTSITQYVYHSWVLHGTYGEAAHTLDRIAMVEMRHLDILGQLIVLLGGDPVYQSTRQNRRIVWNGAMVTYRKRFTQAIQDDIALEQAAIDLYTRQAAAILDPYVSTIIRRIIQDELIHLKIFRSLLEEYSG</sequence>
<evidence type="ECO:0000313" key="6">
    <source>
        <dbReference type="Proteomes" id="UP000660861"/>
    </source>
</evidence>
<proteinExistence type="predicted"/>
<dbReference type="Gene3D" id="1.20.1260.10">
    <property type="match status" value="2"/>
</dbReference>
<dbReference type="InterPro" id="IPR009078">
    <property type="entry name" value="Ferritin-like_SF"/>
</dbReference>
<dbReference type="AlphaFoldDB" id="A0A926ICF7"/>
<dbReference type="InterPro" id="IPR008331">
    <property type="entry name" value="Ferritin_DPS_dom"/>
</dbReference>
<name>A0A926ICF7_9FIRM</name>
<dbReference type="Proteomes" id="UP000660861">
    <property type="component" value="Unassembled WGS sequence"/>
</dbReference>
<keyword evidence="6" id="KW-1185">Reference proteome</keyword>
<dbReference type="PANTHER" id="PTHR30295">
    <property type="entry name" value="BACTERIOFERRITIN"/>
    <property type="match status" value="1"/>
</dbReference>
<dbReference type="CDD" id="cd07908">
    <property type="entry name" value="Mn_catalase_like"/>
    <property type="match status" value="1"/>
</dbReference>
<evidence type="ECO:0000256" key="1">
    <source>
        <dbReference type="ARBA" id="ARBA00022434"/>
    </source>
</evidence>
<organism evidence="5 6">
    <name type="scientific">Zongyangia hominis</name>
    <dbReference type="NCBI Taxonomy" id="2763677"/>
    <lineage>
        <taxon>Bacteria</taxon>
        <taxon>Bacillati</taxon>
        <taxon>Bacillota</taxon>
        <taxon>Clostridia</taxon>
        <taxon>Eubacteriales</taxon>
        <taxon>Oscillospiraceae</taxon>
        <taxon>Zongyangia</taxon>
    </lineage>
</organism>